<proteinExistence type="predicted"/>
<evidence type="ECO:0000313" key="2">
    <source>
        <dbReference type="Proteomes" id="UP000254545"/>
    </source>
</evidence>
<reference evidence="1 2" key="1">
    <citation type="submission" date="2018-06" db="EMBL/GenBank/DDBJ databases">
        <authorList>
            <consortium name="Pathogen Informatics"/>
            <person name="Doyle S."/>
        </authorList>
    </citation>
    <scope>NUCLEOTIDE SEQUENCE [LARGE SCALE GENOMIC DNA]</scope>
    <source>
        <strain evidence="1 2">NCTC9177</strain>
    </source>
</reference>
<dbReference type="EMBL" id="UGKR01000003">
    <property type="protein sequence ID" value="STS92160.1"/>
    <property type="molecule type" value="Genomic_DNA"/>
</dbReference>
<sequence>MSNKSKCFIVTPIGNSDSPTRRKAQGILDAVIRPVLEDKGFEVFVAHEISSLGSITKQVIEHLLKDELVIANLTELNPNVMYELAVRHAVRSPVIAIAEDGTNLPFDISDERTIFYKNDMLGPMNLNHYSSKPLMLH</sequence>
<evidence type="ECO:0000313" key="1">
    <source>
        <dbReference type="EMBL" id="STS92160.1"/>
    </source>
</evidence>
<dbReference type="Gene3D" id="3.40.50.450">
    <property type="match status" value="1"/>
</dbReference>
<accession>A0A7H4MPB0</accession>
<gene>
    <name evidence="1" type="ORF">NCTC9177_06092</name>
</gene>
<organism evidence="1 2">
    <name type="scientific">Klebsiella variicola</name>
    <dbReference type="NCBI Taxonomy" id="244366"/>
    <lineage>
        <taxon>Bacteria</taxon>
        <taxon>Pseudomonadati</taxon>
        <taxon>Pseudomonadota</taxon>
        <taxon>Gammaproteobacteria</taxon>
        <taxon>Enterobacterales</taxon>
        <taxon>Enterobacteriaceae</taxon>
        <taxon>Klebsiella/Raoultella group</taxon>
        <taxon>Klebsiella</taxon>
        <taxon>Klebsiella pneumoniae complex</taxon>
    </lineage>
</organism>
<protein>
    <recommendedName>
        <fullName evidence="3">Nucleoside 2-deoxyribosyltransferase</fullName>
    </recommendedName>
</protein>
<name>A0A7H4MPB0_KLEVA</name>
<dbReference type="Proteomes" id="UP000254545">
    <property type="component" value="Unassembled WGS sequence"/>
</dbReference>
<comment type="caution">
    <text evidence="1">The sequence shown here is derived from an EMBL/GenBank/DDBJ whole genome shotgun (WGS) entry which is preliminary data.</text>
</comment>
<dbReference type="AlphaFoldDB" id="A0A7H4MPB0"/>
<evidence type="ECO:0008006" key="3">
    <source>
        <dbReference type="Google" id="ProtNLM"/>
    </source>
</evidence>